<evidence type="ECO:0000313" key="3">
    <source>
        <dbReference type="Proteomes" id="UP000467124"/>
    </source>
</evidence>
<dbReference type="Proteomes" id="UP000467124">
    <property type="component" value="Unassembled WGS sequence"/>
</dbReference>
<comment type="caution">
    <text evidence="2">The sequence shown here is derived from an EMBL/GenBank/DDBJ whole genome shotgun (WGS) entry which is preliminary data.</text>
</comment>
<proteinExistence type="predicted"/>
<name>A0A7K2IPX2_9ACTN</name>
<evidence type="ECO:0000313" key="2">
    <source>
        <dbReference type="EMBL" id="MYR32030.1"/>
    </source>
</evidence>
<protein>
    <recommendedName>
        <fullName evidence="4">Lipoprotein</fullName>
    </recommendedName>
</protein>
<dbReference type="AlphaFoldDB" id="A0A7K2IPX2"/>
<accession>A0A7K2IPX2</accession>
<reference evidence="2 3" key="1">
    <citation type="journal article" date="2019" name="Nat. Commun.">
        <title>The antimicrobial potential of Streptomyces from insect microbiomes.</title>
        <authorList>
            <person name="Chevrette M.G."/>
            <person name="Carlson C.M."/>
            <person name="Ortega H.E."/>
            <person name="Thomas C."/>
            <person name="Ananiev G.E."/>
            <person name="Barns K.J."/>
            <person name="Book A.J."/>
            <person name="Cagnazzo J."/>
            <person name="Carlos C."/>
            <person name="Flanigan W."/>
            <person name="Grubbs K.J."/>
            <person name="Horn H.A."/>
            <person name="Hoffmann F.M."/>
            <person name="Klassen J.L."/>
            <person name="Knack J.J."/>
            <person name="Lewin G.R."/>
            <person name="McDonald B.R."/>
            <person name="Muller L."/>
            <person name="Melo W.G.P."/>
            <person name="Pinto-Tomas A.A."/>
            <person name="Schmitz A."/>
            <person name="Wendt-Pienkowski E."/>
            <person name="Wildman S."/>
            <person name="Zhao M."/>
            <person name="Zhang F."/>
            <person name="Bugni T.S."/>
            <person name="Andes D.R."/>
            <person name="Pupo M.T."/>
            <person name="Currie C.R."/>
        </authorList>
    </citation>
    <scope>NUCLEOTIDE SEQUENCE [LARGE SCALE GENOMIC DNA]</scope>
    <source>
        <strain evidence="2 3">SID5840</strain>
    </source>
</reference>
<feature type="chain" id="PRO_5029487804" description="Lipoprotein" evidence="1">
    <location>
        <begin position="31"/>
        <end position="178"/>
    </location>
</feature>
<dbReference type="EMBL" id="WWHY01000001">
    <property type="protein sequence ID" value="MYR32030.1"/>
    <property type="molecule type" value="Genomic_DNA"/>
</dbReference>
<evidence type="ECO:0008006" key="4">
    <source>
        <dbReference type="Google" id="ProtNLM"/>
    </source>
</evidence>
<keyword evidence="1" id="KW-0732">Signal</keyword>
<dbReference type="PROSITE" id="PS51257">
    <property type="entry name" value="PROKAR_LIPOPROTEIN"/>
    <property type="match status" value="1"/>
</dbReference>
<evidence type="ECO:0000256" key="1">
    <source>
        <dbReference type="SAM" id="SignalP"/>
    </source>
</evidence>
<sequence>MRCVLTTTTRLPRTVVLCGAALLLATTACAEGHGKSPMELSEMIAESVRDSADTRMPGLGVAEAHFEPDGFSCDPAVDPEVPGLWRSHAPRETVMDEASVELGLIDADHERSGTVFATVTDPEGGTATAEAELASDEWTGLVYPDDFDAAPLRSGVYTVIWSDAAEGARITCDGFEVS</sequence>
<organism evidence="2 3">
    <name type="scientific">Nocardiopsis alba</name>
    <dbReference type="NCBI Taxonomy" id="53437"/>
    <lineage>
        <taxon>Bacteria</taxon>
        <taxon>Bacillati</taxon>
        <taxon>Actinomycetota</taxon>
        <taxon>Actinomycetes</taxon>
        <taxon>Streptosporangiales</taxon>
        <taxon>Nocardiopsidaceae</taxon>
        <taxon>Nocardiopsis</taxon>
    </lineage>
</organism>
<feature type="signal peptide" evidence="1">
    <location>
        <begin position="1"/>
        <end position="30"/>
    </location>
</feature>
<gene>
    <name evidence="2" type="ORF">GTW20_07020</name>
</gene>